<keyword evidence="1" id="KW-0648">Protein biosynthesis</keyword>
<dbReference type="Proteomes" id="UP000054359">
    <property type="component" value="Unassembled WGS sequence"/>
</dbReference>
<evidence type="ECO:0000313" key="2">
    <source>
        <dbReference type="Proteomes" id="UP000054359"/>
    </source>
</evidence>
<dbReference type="AlphaFoldDB" id="A0A087TU59"/>
<dbReference type="GO" id="GO:0003746">
    <property type="term" value="F:translation elongation factor activity"/>
    <property type="evidence" value="ECO:0007669"/>
    <property type="project" value="UniProtKB-KW"/>
</dbReference>
<proteinExistence type="predicted"/>
<accession>A0A087TU59</accession>
<dbReference type="STRING" id="407821.A0A087TU59"/>
<dbReference type="PANTHER" id="PTHR42908:SF3">
    <property type="entry name" value="ELONGATION FACTOR-LIKE GTPASE 1"/>
    <property type="match status" value="1"/>
</dbReference>
<gene>
    <name evidence="1" type="ORF">X975_08196</name>
</gene>
<reference evidence="1 2" key="1">
    <citation type="submission" date="2013-11" db="EMBL/GenBank/DDBJ databases">
        <title>Genome sequencing of Stegodyphus mimosarum.</title>
        <authorList>
            <person name="Bechsgaard J."/>
        </authorList>
    </citation>
    <scope>NUCLEOTIDE SEQUENCE [LARGE SCALE GENOMIC DNA]</scope>
</reference>
<dbReference type="GO" id="GO:0005829">
    <property type="term" value="C:cytosol"/>
    <property type="evidence" value="ECO:0007669"/>
    <property type="project" value="TreeGrafter"/>
</dbReference>
<dbReference type="GO" id="GO:0042256">
    <property type="term" value="P:cytosolic ribosome assembly"/>
    <property type="evidence" value="ECO:0007669"/>
    <property type="project" value="TreeGrafter"/>
</dbReference>
<name>A0A087TU59_STEMI</name>
<dbReference type="PANTHER" id="PTHR42908">
    <property type="entry name" value="TRANSLATION ELONGATION FACTOR-RELATED"/>
    <property type="match status" value="1"/>
</dbReference>
<keyword evidence="1" id="KW-0251">Elongation factor</keyword>
<dbReference type="GO" id="GO:0043022">
    <property type="term" value="F:ribosome binding"/>
    <property type="evidence" value="ECO:0007669"/>
    <property type="project" value="TreeGrafter"/>
</dbReference>
<dbReference type="EMBL" id="KK116743">
    <property type="protein sequence ID" value="KFM68648.1"/>
    <property type="molecule type" value="Genomic_DNA"/>
</dbReference>
<sequence>MADKIVKSLNLKISPRDTNRKDPRIYLQAIFSQWISLSSAVLDMVCQCVPSPLELSEEKVEGLMCSSSYKFEALPPETRQLKSDFLKCSSSEEAP</sequence>
<organism evidence="1 2">
    <name type="scientific">Stegodyphus mimosarum</name>
    <name type="common">African social velvet spider</name>
    <dbReference type="NCBI Taxonomy" id="407821"/>
    <lineage>
        <taxon>Eukaryota</taxon>
        <taxon>Metazoa</taxon>
        <taxon>Ecdysozoa</taxon>
        <taxon>Arthropoda</taxon>
        <taxon>Chelicerata</taxon>
        <taxon>Arachnida</taxon>
        <taxon>Araneae</taxon>
        <taxon>Araneomorphae</taxon>
        <taxon>Entelegynae</taxon>
        <taxon>Eresoidea</taxon>
        <taxon>Eresidae</taxon>
        <taxon>Stegodyphus</taxon>
    </lineage>
</organism>
<dbReference type="OrthoDB" id="364892at2759"/>
<dbReference type="GO" id="GO:0003924">
    <property type="term" value="F:GTPase activity"/>
    <property type="evidence" value="ECO:0007669"/>
    <property type="project" value="TreeGrafter"/>
</dbReference>
<feature type="non-terminal residue" evidence="1">
    <location>
        <position position="95"/>
    </location>
</feature>
<keyword evidence="2" id="KW-1185">Reference proteome</keyword>
<evidence type="ECO:0000313" key="1">
    <source>
        <dbReference type="EMBL" id="KFM68648.1"/>
    </source>
</evidence>
<dbReference type="GO" id="GO:1990904">
    <property type="term" value="C:ribonucleoprotein complex"/>
    <property type="evidence" value="ECO:0007669"/>
    <property type="project" value="TreeGrafter"/>
</dbReference>
<protein>
    <submittedName>
        <fullName evidence="1">Elongation factor Tu GTP-binding domain-containing protein 1</fullName>
    </submittedName>
</protein>